<feature type="compositionally biased region" description="Acidic residues" evidence="1">
    <location>
        <begin position="1"/>
        <end position="12"/>
    </location>
</feature>
<feature type="region of interest" description="Disordered" evidence="1">
    <location>
        <begin position="69"/>
        <end position="96"/>
    </location>
</feature>
<protein>
    <submittedName>
        <fullName evidence="2">Uncharacterized protein</fullName>
    </submittedName>
</protein>
<feature type="region of interest" description="Disordered" evidence="1">
    <location>
        <begin position="1"/>
        <end position="23"/>
    </location>
</feature>
<name>M4BLI3_HYAAE</name>
<dbReference type="HOGENOM" id="CLU_2364147_0_0_1"/>
<proteinExistence type="predicted"/>
<reference evidence="3" key="1">
    <citation type="journal article" date="2010" name="Science">
        <title>Signatures of adaptation to obligate biotrophy in the Hyaloperonospora arabidopsidis genome.</title>
        <authorList>
            <person name="Baxter L."/>
            <person name="Tripathy S."/>
            <person name="Ishaque N."/>
            <person name="Boot N."/>
            <person name="Cabral A."/>
            <person name="Kemen E."/>
            <person name="Thines M."/>
            <person name="Ah-Fong A."/>
            <person name="Anderson R."/>
            <person name="Badejoko W."/>
            <person name="Bittner-Eddy P."/>
            <person name="Boore J.L."/>
            <person name="Chibucos M.C."/>
            <person name="Coates M."/>
            <person name="Dehal P."/>
            <person name="Delehaunty K."/>
            <person name="Dong S."/>
            <person name="Downton P."/>
            <person name="Dumas B."/>
            <person name="Fabro G."/>
            <person name="Fronick C."/>
            <person name="Fuerstenberg S.I."/>
            <person name="Fulton L."/>
            <person name="Gaulin E."/>
            <person name="Govers F."/>
            <person name="Hughes L."/>
            <person name="Humphray S."/>
            <person name="Jiang R.H."/>
            <person name="Judelson H."/>
            <person name="Kamoun S."/>
            <person name="Kyung K."/>
            <person name="Meijer H."/>
            <person name="Minx P."/>
            <person name="Morris P."/>
            <person name="Nelson J."/>
            <person name="Phuntumart V."/>
            <person name="Qutob D."/>
            <person name="Rehmany A."/>
            <person name="Rougon-Cardoso A."/>
            <person name="Ryden P."/>
            <person name="Torto-Alalibo T."/>
            <person name="Studholme D."/>
            <person name="Wang Y."/>
            <person name="Win J."/>
            <person name="Wood J."/>
            <person name="Clifton S.W."/>
            <person name="Rogers J."/>
            <person name="Van den Ackerveken G."/>
            <person name="Jones J.D."/>
            <person name="McDowell J.M."/>
            <person name="Beynon J."/>
            <person name="Tyler B.M."/>
        </authorList>
    </citation>
    <scope>NUCLEOTIDE SEQUENCE [LARGE SCALE GENOMIC DNA]</scope>
    <source>
        <strain evidence="3">Emoy2</strain>
    </source>
</reference>
<sequence length="96" mass="10065">MSVALDEADAYDIETPAGGSLSGSGYWLLSPTHSKGIDGGPDEPEEPFHVKSCAFRKCTRSRKNTLSPAYCPAQTSGVRHPPASAELEGATGEARS</sequence>
<evidence type="ECO:0000256" key="1">
    <source>
        <dbReference type="SAM" id="MobiDB-lite"/>
    </source>
</evidence>
<dbReference type="EMBL" id="JH598381">
    <property type="status" value="NOT_ANNOTATED_CDS"/>
    <property type="molecule type" value="Genomic_DNA"/>
</dbReference>
<dbReference type="Proteomes" id="UP000011713">
    <property type="component" value="Unassembled WGS sequence"/>
</dbReference>
<dbReference type="InParanoid" id="M4BLI3"/>
<dbReference type="VEuPathDB" id="FungiDB:HpaG807268"/>
<keyword evidence="3" id="KW-1185">Reference proteome</keyword>
<dbReference type="EnsemblProtists" id="HpaT807268">
    <property type="protein sequence ID" value="HpaP807268"/>
    <property type="gene ID" value="HpaG807268"/>
</dbReference>
<organism evidence="2 3">
    <name type="scientific">Hyaloperonospora arabidopsidis (strain Emoy2)</name>
    <name type="common">Downy mildew agent</name>
    <name type="synonym">Peronospora arabidopsidis</name>
    <dbReference type="NCBI Taxonomy" id="559515"/>
    <lineage>
        <taxon>Eukaryota</taxon>
        <taxon>Sar</taxon>
        <taxon>Stramenopiles</taxon>
        <taxon>Oomycota</taxon>
        <taxon>Peronosporomycetes</taxon>
        <taxon>Peronosporales</taxon>
        <taxon>Peronosporaceae</taxon>
        <taxon>Hyaloperonospora</taxon>
    </lineage>
</organism>
<evidence type="ECO:0000313" key="2">
    <source>
        <dbReference type="EnsemblProtists" id="HpaP807268"/>
    </source>
</evidence>
<reference evidence="2" key="2">
    <citation type="submission" date="2015-06" db="UniProtKB">
        <authorList>
            <consortium name="EnsemblProtists"/>
        </authorList>
    </citation>
    <scope>IDENTIFICATION</scope>
    <source>
        <strain evidence="2">Emoy2</strain>
    </source>
</reference>
<accession>M4BLI3</accession>
<evidence type="ECO:0000313" key="3">
    <source>
        <dbReference type="Proteomes" id="UP000011713"/>
    </source>
</evidence>
<dbReference type="AlphaFoldDB" id="M4BLI3"/>